<keyword evidence="1" id="KW-0812">Transmembrane</keyword>
<name>A0ABS5PR45_9FIRM</name>
<feature type="transmembrane region" description="Helical" evidence="1">
    <location>
        <begin position="12"/>
        <end position="37"/>
    </location>
</feature>
<comment type="caution">
    <text evidence="2">The sequence shown here is derived from an EMBL/GenBank/DDBJ whole genome shotgun (WGS) entry which is preliminary data.</text>
</comment>
<accession>A0ABS5PR45</accession>
<evidence type="ECO:0000313" key="3">
    <source>
        <dbReference type="Proteomes" id="UP000746471"/>
    </source>
</evidence>
<keyword evidence="1" id="KW-0472">Membrane</keyword>
<evidence type="ECO:0000256" key="1">
    <source>
        <dbReference type="SAM" id="Phobius"/>
    </source>
</evidence>
<keyword evidence="3" id="KW-1185">Reference proteome</keyword>
<feature type="transmembrane region" description="Helical" evidence="1">
    <location>
        <begin position="90"/>
        <end position="108"/>
    </location>
</feature>
<gene>
    <name evidence="2" type="ORF">KHM83_13185</name>
</gene>
<dbReference type="RefSeq" id="WP_213237495.1">
    <property type="nucleotide sequence ID" value="NZ_JAHBCL010000023.1"/>
</dbReference>
<dbReference type="EMBL" id="JAHBCL010000023">
    <property type="protein sequence ID" value="MBS7527633.1"/>
    <property type="molecule type" value="Genomic_DNA"/>
</dbReference>
<organism evidence="2 3">
    <name type="scientific">Fusibacter paucivorans</name>
    <dbReference type="NCBI Taxonomy" id="76009"/>
    <lineage>
        <taxon>Bacteria</taxon>
        <taxon>Bacillati</taxon>
        <taxon>Bacillota</taxon>
        <taxon>Clostridia</taxon>
        <taxon>Eubacteriales</taxon>
        <taxon>Eubacteriales Family XII. Incertae Sedis</taxon>
        <taxon>Fusibacter</taxon>
    </lineage>
</organism>
<evidence type="ECO:0000313" key="2">
    <source>
        <dbReference type="EMBL" id="MBS7527633.1"/>
    </source>
</evidence>
<keyword evidence="1" id="KW-1133">Transmembrane helix</keyword>
<dbReference type="Pfam" id="PF11188">
    <property type="entry name" value="DUF2975"/>
    <property type="match status" value="1"/>
</dbReference>
<feature type="transmembrane region" description="Helical" evidence="1">
    <location>
        <begin position="49"/>
        <end position="70"/>
    </location>
</feature>
<feature type="transmembrane region" description="Helical" evidence="1">
    <location>
        <begin position="114"/>
        <end position="131"/>
    </location>
</feature>
<dbReference type="Proteomes" id="UP000746471">
    <property type="component" value="Unassembled WGS sequence"/>
</dbReference>
<proteinExistence type="predicted"/>
<reference evidence="2 3" key="1">
    <citation type="submission" date="2021-05" db="EMBL/GenBank/DDBJ databases">
        <title>Fusibacter ferrireducens sp. nov., an anaerobic, sulfur- and Fe-reducing bacterium isolated from the mangrove sediment.</title>
        <authorList>
            <person name="Qiu D."/>
        </authorList>
    </citation>
    <scope>NUCLEOTIDE SEQUENCE [LARGE SCALE GENOMIC DNA]</scope>
    <source>
        <strain evidence="2 3">DSM 12116</strain>
    </source>
</reference>
<sequence>MWNSHKSILLSRICVVLFMVLLVLILASAPLLTRFFIDFSRADLIGTEMYFIATIYIGSLPVGILLYSLFRMLNRIQRGVVFTSNNVIDLRRISWSCFTGAIIALIAASYYLPWIFIAIAAAFMGLIVRVVKNVVAEAVALKEEVDFTI</sequence>
<protein>
    <submittedName>
        <fullName evidence="2">DUF2975 domain-containing protein</fullName>
    </submittedName>
</protein>
<dbReference type="InterPro" id="IPR021354">
    <property type="entry name" value="DUF2975"/>
</dbReference>